<evidence type="ECO:0000256" key="2">
    <source>
        <dbReference type="ARBA" id="ARBA00005988"/>
    </source>
</evidence>
<dbReference type="Proteomes" id="UP001374803">
    <property type="component" value="Chromosome"/>
</dbReference>
<proteinExistence type="inferred from homology"/>
<name>A0ABZ2KR49_9BACT</name>
<accession>A0ABZ2KR49</accession>
<organism evidence="5 6">
    <name type="scientific">Pendulispora rubella</name>
    <dbReference type="NCBI Taxonomy" id="2741070"/>
    <lineage>
        <taxon>Bacteria</taxon>
        <taxon>Pseudomonadati</taxon>
        <taxon>Myxococcota</taxon>
        <taxon>Myxococcia</taxon>
        <taxon>Myxococcales</taxon>
        <taxon>Sorangiineae</taxon>
        <taxon>Pendulisporaceae</taxon>
        <taxon>Pendulispora</taxon>
    </lineage>
</organism>
<reference evidence="5" key="1">
    <citation type="submission" date="2021-12" db="EMBL/GenBank/DDBJ databases">
        <title>Discovery of the Pendulisporaceae a myxobacterial family with distinct sporulation behavior and unique specialized metabolism.</title>
        <authorList>
            <person name="Garcia R."/>
            <person name="Popoff A."/>
            <person name="Bader C.D."/>
            <person name="Loehr J."/>
            <person name="Walesch S."/>
            <person name="Walt C."/>
            <person name="Boldt J."/>
            <person name="Bunk B."/>
            <person name="Haeckl F.J.F.P.J."/>
            <person name="Gunesch A.P."/>
            <person name="Birkelbach J."/>
            <person name="Nuebel U."/>
            <person name="Pietschmann T."/>
            <person name="Bach T."/>
            <person name="Mueller R."/>
        </authorList>
    </citation>
    <scope>NUCLEOTIDE SEQUENCE</scope>
    <source>
        <strain evidence="5">MSr11367</strain>
    </source>
</reference>
<comment type="cofactor">
    <cofactor evidence="1">
        <name>Zn(2+)</name>
        <dbReference type="ChEBI" id="CHEBI:29105"/>
    </cofactor>
</comment>
<dbReference type="EMBL" id="CP089983">
    <property type="protein sequence ID" value="WXB01133.1"/>
    <property type="molecule type" value="Genomic_DNA"/>
</dbReference>
<evidence type="ECO:0000313" key="5">
    <source>
        <dbReference type="EMBL" id="WXB01133.1"/>
    </source>
</evidence>
<comment type="similarity">
    <text evidence="2 3">Belongs to the peptidase M14 family.</text>
</comment>
<feature type="domain" description="Peptidase M14" evidence="4">
    <location>
        <begin position="19"/>
        <end position="300"/>
    </location>
</feature>
<evidence type="ECO:0000259" key="4">
    <source>
        <dbReference type="PROSITE" id="PS52035"/>
    </source>
</evidence>
<evidence type="ECO:0000256" key="1">
    <source>
        <dbReference type="ARBA" id="ARBA00001947"/>
    </source>
</evidence>
<evidence type="ECO:0000256" key="3">
    <source>
        <dbReference type="PROSITE-ProRule" id="PRU01379"/>
    </source>
</evidence>
<dbReference type="CDD" id="cd06241">
    <property type="entry name" value="M14-like"/>
    <property type="match status" value="1"/>
</dbReference>
<dbReference type="PROSITE" id="PS52035">
    <property type="entry name" value="PEPTIDASE_M14"/>
    <property type="match status" value="1"/>
</dbReference>
<dbReference type="PANTHER" id="PTHR11705">
    <property type="entry name" value="PROTEASE FAMILY M14 CARBOXYPEPTIDASE A,B"/>
    <property type="match status" value="1"/>
</dbReference>
<sequence>MSRNLDHLRTIAEQTRFEKTGRYDEVLRLGRAYAETWPDAVRCFEFGRTPEERPMIALIATRTGALTAKEIAERKIPVLFLQGGIHPGESDGKDAGFMALREMLEGRSAALDKMAILFVPVFNVDGHERFGKWNRPNQVGPEEMGWRSTSQNLNLNRDYAKVDSPEMQAMMRLLLEWNPLVYADLHVTNGADFEHDVSVQVEPIHTGDPSLRATGLDLREHVIAKLAAEGSLPLPFYPSLARQDDPESGFEHYVYSPRFSTGYWNLRNRFTLLLETHSWKSYETRVRITLNTIAGLTDWTVTKGAAALAVVEKADAAGATLGGQSVEIDYGLRDDVTEIEFRGYAYTREPSPISGQLATRYDSSKPQIWRVPLRTGVVVKRSEPAPRGGYIVPAAYAQDIGARLALHGISSRRLSAPVAEAPVTAFRASKVTFQPAPFEGRTMVSLEGAWHSETREVPSGSLFVPIAQPFARLAMALLEPQAPDSFGAWGFFNAVYERKEYMDAYVAEQVAQEMLAADPALAAEFAQKLGREPEFARNPAARLDFFYRRHPSFDERLDLYPVYRTDSDAFR</sequence>
<dbReference type="InterPro" id="IPR000834">
    <property type="entry name" value="Peptidase_M14"/>
</dbReference>
<feature type="active site" description="Proton donor/acceptor" evidence="3">
    <location>
        <position position="275"/>
    </location>
</feature>
<protein>
    <submittedName>
        <fullName evidence="5">M14 family metallopeptidase</fullName>
    </submittedName>
</protein>
<dbReference type="Gene3D" id="3.40.630.10">
    <property type="entry name" value="Zn peptidases"/>
    <property type="match status" value="1"/>
</dbReference>
<dbReference type="Pfam" id="PF00246">
    <property type="entry name" value="Peptidase_M14"/>
    <property type="match status" value="1"/>
</dbReference>
<evidence type="ECO:0000313" key="6">
    <source>
        <dbReference type="Proteomes" id="UP001374803"/>
    </source>
</evidence>
<dbReference type="RefSeq" id="WP_394830743.1">
    <property type="nucleotide sequence ID" value="NZ_CP089929.1"/>
</dbReference>
<keyword evidence="6" id="KW-1185">Reference proteome</keyword>
<gene>
    <name evidence="5" type="ORF">LVJ94_29970</name>
</gene>
<dbReference type="PANTHER" id="PTHR11705:SF145">
    <property type="entry name" value="PEPTIDASE M14 CARBOXYPEPTIDASE A DOMAIN-CONTAINING PROTEIN"/>
    <property type="match status" value="1"/>
</dbReference>
<dbReference type="SUPFAM" id="SSF53187">
    <property type="entry name" value="Zn-dependent exopeptidases"/>
    <property type="match status" value="1"/>
</dbReference>